<keyword evidence="5" id="KW-0677">Repeat</keyword>
<evidence type="ECO:0000256" key="7">
    <source>
        <dbReference type="ARBA" id="ARBA00040954"/>
    </source>
</evidence>
<gene>
    <name evidence="10" type="ORF">DLAC_04584</name>
</gene>
<feature type="repeat" description="WD" evidence="8">
    <location>
        <begin position="564"/>
        <end position="605"/>
    </location>
</feature>
<dbReference type="PROSITE" id="PS50082">
    <property type="entry name" value="WD_REPEATS_2"/>
    <property type="match status" value="5"/>
</dbReference>
<dbReference type="PRINTS" id="PR00320">
    <property type="entry name" value="GPROTEINBRPT"/>
</dbReference>
<dbReference type="InterPro" id="IPR019775">
    <property type="entry name" value="WD40_repeat_CS"/>
</dbReference>
<comment type="subcellular location">
    <subcellularLocation>
        <location evidence="2">Cytoplasm</location>
    </subcellularLocation>
    <subcellularLocation>
        <location evidence="1">Nucleus</location>
    </subcellularLocation>
</comment>
<dbReference type="InParanoid" id="A0A151ZKE1"/>
<dbReference type="EMBL" id="LODT01000022">
    <property type="protein sequence ID" value="KYQ94284.1"/>
    <property type="molecule type" value="Genomic_DNA"/>
</dbReference>
<dbReference type="GO" id="GO:0005737">
    <property type="term" value="C:cytoplasm"/>
    <property type="evidence" value="ECO:0007669"/>
    <property type="project" value="UniProtKB-SubCell"/>
</dbReference>
<keyword evidence="4 8" id="KW-0853">WD repeat</keyword>
<dbReference type="OrthoDB" id="25396at2759"/>
<dbReference type="OMA" id="RDGSHKW"/>
<evidence type="ECO:0000313" key="11">
    <source>
        <dbReference type="Proteomes" id="UP000076078"/>
    </source>
</evidence>
<evidence type="ECO:0000256" key="1">
    <source>
        <dbReference type="ARBA" id="ARBA00004123"/>
    </source>
</evidence>
<evidence type="ECO:0000256" key="3">
    <source>
        <dbReference type="ARBA" id="ARBA00022490"/>
    </source>
</evidence>
<dbReference type="SMART" id="SM00320">
    <property type="entry name" value="WD40"/>
    <property type="match status" value="7"/>
</dbReference>
<feature type="compositionally biased region" description="Low complexity" evidence="9">
    <location>
        <begin position="277"/>
        <end position="320"/>
    </location>
</feature>
<dbReference type="STRING" id="361077.A0A151ZKE1"/>
<dbReference type="CDD" id="cd14686">
    <property type="entry name" value="bZIP"/>
    <property type="match status" value="1"/>
</dbReference>
<feature type="region of interest" description="Disordered" evidence="9">
    <location>
        <begin position="336"/>
        <end position="461"/>
    </location>
</feature>
<dbReference type="InterPro" id="IPR001680">
    <property type="entry name" value="WD40_rpt"/>
</dbReference>
<dbReference type="PROSITE" id="PS50294">
    <property type="entry name" value="WD_REPEATS_REGION"/>
    <property type="match status" value="3"/>
</dbReference>
<accession>A0A151ZKE1</accession>
<name>A0A151ZKE1_TIELA</name>
<dbReference type="Proteomes" id="UP000076078">
    <property type="component" value="Unassembled WGS sequence"/>
</dbReference>
<comment type="caution">
    <text evidence="10">The sequence shown here is derived from an EMBL/GenBank/DDBJ whole genome shotgun (WGS) entry which is preliminary data.</text>
</comment>
<keyword evidence="3" id="KW-0963">Cytoplasm</keyword>
<dbReference type="InterPro" id="IPR036322">
    <property type="entry name" value="WD40_repeat_dom_sf"/>
</dbReference>
<evidence type="ECO:0000256" key="2">
    <source>
        <dbReference type="ARBA" id="ARBA00004496"/>
    </source>
</evidence>
<dbReference type="AlphaFoldDB" id="A0A151ZKE1"/>
<feature type="compositionally biased region" description="Acidic residues" evidence="9">
    <location>
        <begin position="368"/>
        <end position="381"/>
    </location>
</feature>
<dbReference type="Gene3D" id="2.130.10.10">
    <property type="entry name" value="YVTN repeat-like/Quinoprotein amine dehydrogenase"/>
    <property type="match status" value="2"/>
</dbReference>
<feature type="compositionally biased region" description="Low complexity" evidence="9">
    <location>
        <begin position="354"/>
        <end position="364"/>
    </location>
</feature>
<evidence type="ECO:0000256" key="8">
    <source>
        <dbReference type="PROSITE-ProRule" id="PRU00221"/>
    </source>
</evidence>
<feature type="repeat" description="WD" evidence="8">
    <location>
        <begin position="534"/>
        <end position="560"/>
    </location>
</feature>
<feature type="compositionally biased region" description="Low complexity" evidence="9">
    <location>
        <begin position="397"/>
        <end position="454"/>
    </location>
</feature>
<protein>
    <recommendedName>
        <fullName evidence="7">WD repeat-containing protein 37</fullName>
    </recommendedName>
</protein>
<feature type="region of interest" description="Disordered" evidence="9">
    <location>
        <begin position="276"/>
        <end position="324"/>
    </location>
</feature>
<feature type="region of interest" description="Disordered" evidence="9">
    <location>
        <begin position="104"/>
        <end position="162"/>
    </location>
</feature>
<dbReference type="FunCoup" id="A0A151ZKE1">
    <property type="interactions" value="117"/>
</dbReference>
<keyword evidence="11" id="KW-1185">Reference proteome</keyword>
<dbReference type="PANTHER" id="PTHR19855">
    <property type="entry name" value="WD40 REPEAT PROTEIN 12, 37"/>
    <property type="match status" value="1"/>
</dbReference>
<evidence type="ECO:0000256" key="6">
    <source>
        <dbReference type="ARBA" id="ARBA00023242"/>
    </source>
</evidence>
<feature type="compositionally biased region" description="Low complexity" evidence="9">
    <location>
        <begin position="108"/>
        <end position="119"/>
    </location>
</feature>
<dbReference type="GO" id="GO:0005634">
    <property type="term" value="C:nucleus"/>
    <property type="evidence" value="ECO:0007669"/>
    <property type="project" value="UniProtKB-SubCell"/>
</dbReference>
<dbReference type="Pfam" id="PF00400">
    <property type="entry name" value="WD40"/>
    <property type="match status" value="6"/>
</dbReference>
<dbReference type="PROSITE" id="PS00678">
    <property type="entry name" value="WD_REPEATS_1"/>
    <property type="match status" value="2"/>
</dbReference>
<feature type="repeat" description="WD" evidence="8">
    <location>
        <begin position="172"/>
        <end position="214"/>
    </location>
</feature>
<reference evidence="10 11" key="1">
    <citation type="submission" date="2015-12" db="EMBL/GenBank/DDBJ databases">
        <title>Dictyostelia acquired genes for synthesis and detection of signals that induce cell-type specialization by lateral gene transfer from prokaryotes.</title>
        <authorList>
            <person name="Gloeckner G."/>
            <person name="Schaap P."/>
        </authorList>
    </citation>
    <scope>NUCLEOTIDE SEQUENCE [LARGE SCALE GENOMIC DNA]</scope>
    <source>
        <strain evidence="10 11">TK</strain>
    </source>
</reference>
<evidence type="ECO:0000313" key="10">
    <source>
        <dbReference type="EMBL" id="KYQ94284.1"/>
    </source>
</evidence>
<feature type="repeat" description="WD" evidence="8">
    <location>
        <begin position="215"/>
        <end position="256"/>
    </location>
</feature>
<sequence length="692" mass="78537">MEQKEKLSKEFAKHNHSIPSRERFRDLLSQLEKEYELLWEENQELKLKYGLNAKENSKEVKDTSKDKDNITTTVVRDINNTKENTKDKDKDKVIKLYNNEPMIIQTKGSGNSNNNGQNSKLSKIKKVSGMSSKSSANSNSQSNKLNNSGGGNVTRNESKRDGSHKWIRAREFTGHRDGIWEITASPWDILTFATASTDRTARVWTVDNSKLPFVYTAHTGTINSIRFHPMERFLCTASGDKTIHIFKLPNDRNSQNGMKSPIPQNLIQNILEPNPLQQQQQQQKGSTSNTSGTTIQQSHSPVLSQQQQSSPNQSHSPSQSRNNKNKLWTPLLERQQPNQLNPPHFQIQPPPQQPSQQQQQFQQQLEYTDSDDSDSDLDMDDSINANNSPSSLYGDDNNNQNNNQNNSSFFSNIVNEYQPPQQHQQQPIQIIQQQTSQPIQYQQTQHSQQQQQQPLHSHNNDNYITIRTPVMELKGHTGPVMAACWISNNIIVSGSWDNTIRYWNTDSGRTITQNTVCGDSKLYRITNLSNCPSNNSSVLTSSTDGIIRLWDLRSNSTSQNVDTIQGFQDSANTAVFTYDGNNIISGGEDKTVKVWDIRQTKSCKTSIRCPFSINRLSVSPNSNIISIPQDDGRISVYDIYGHRRGKLRDQYKYGHKSLASSTAWSLDDSVIYSCGFDRKVIAWIDQDYSKSK</sequence>
<dbReference type="PANTHER" id="PTHR19855:SF12">
    <property type="entry name" value="WD REPEAT-CONTAINING PROTEIN 37"/>
    <property type="match status" value="1"/>
</dbReference>
<evidence type="ECO:0000256" key="9">
    <source>
        <dbReference type="SAM" id="MobiDB-lite"/>
    </source>
</evidence>
<evidence type="ECO:0000256" key="5">
    <source>
        <dbReference type="ARBA" id="ARBA00022737"/>
    </source>
</evidence>
<organism evidence="10 11">
    <name type="scientific">Tieghemostelium lacteum</name>
    <name type="common">Slime mold</name>
    <name type="synonym">Dictyostelium lacteum</name>
    <dbReference type="NCBI Taxonomy" id="361077"/>
    <lineage>
        <taxon>Eukaryota</taxon>
        <taxon>Amoebozoa</taxon>
        <taxon>Evosea</taxon>
        <taxon>Eumycetozoa</taxon>
        <taxon>Dictyostelia</taxon>
        <taxon>Dictyosteliales</taxon>
        <taxon>Raperosteliaceae</taxon>
        <taxon>Tieghemostelium</taxon>
    </lineage>
</organism>
<dbReference type="InterPro" id="IPR015943">
    <property type="entry name" value="WD40/YVTN_repeat-like_dom_sf"/>
</dbReference>
<dbReference type="InterPro" id="IPR020472">
    <property type="entry name" value="WD40_PAC1"/>
</dbReference>
<dbReference type="SUPFAM" id="SSF50978">
    <property type="entry name" value="WD40 repeat-like"/>
    <property type="match status" value="1"/>
</dbReference>
<feature type="repeat" description="WD" evidence="8">
    <location>
        <begin position="473"/>
        <end position="513"/>
    </location>
</feature>
<feature type="compositionally biased region" description="Low complexity" evidence="9">
    <location>
        <begin position="127"/>
        <end position="147"/>
    </location>
</feature>
<proteinExistence type="predicted"/>
<evidence type="ECO:0000256" key="4">
    <source>
        <dbReference type="ARBA" id="ARBA00022574"/>
    </source>
</evidence>
<keyword evidence="6" id="KW-0539">Nucleus</keyword>